<feature type="domain" description="RecX first three-helical" evidence="6">
    <location>
        <begin position="65"/>
        <end position="100"/>
    </location>
</feature>
<evidence type="ECO:0000256" key="3">
    <source>
        <dbReference type="ARBA" id="ARBA00018111"/>
    </source>
</evidence>
<feature type="domain" description="RecX second three-helical" evidence="5">
    <location>
        <begin position="111"/>
        <end position="150"/>
    </location>
</feature>
<evidence type="ECO:0000259" key="6">
    <source>
        <dbReference type="Pfam" id="PF21982"/>
    </source>
</evidence>
<comment type="similarity">
    <text evidence="2">Belongs to the RecX family.</text>
</comment>
<evidence type="ECO:0000256" key="1">
    <source>
        <dbReference type="ARBA" id="ARBA00004496"/>
    </source>
</evidence>
<dbReference type="EMBL" id="BARS01009014">
    <property type="protein sequence ID" value="GAF68869.1"/>
    <property type="molecule type" value="Genomic_DNA"/>
</dbReference>
<comment type="subcellular location">
    <subcellularLocation>
        <location evidence="1">Cytoplasm</location>
    </subcellularLocation>
</comment>
<evidence type="ECO:0000256" key="4">
    <source>
        <dbReference type="ARBA" id="ARBA00022490"/>
    </source>
</evidence>
<organism evidence="7">
    <name type="scientific">marine sediment metagenome</name>
    <dbReference type="NCBI Taxonomy" id="412755"/>
    <lineage>
        <taxon>unclassified sequences</taxon>
        <taxon>metagenomes</taxon>
        <taxon>ecological metagenomes</taxon>
    </lineage>
</organism>
<protein>
    <recommendedName>
        <fullName evidence="3">Regulatory protein RecX</fullName>
    </recommendedName>
</protein>
<gene>
    <name evidence="7" type="ORF">S01H1_17058</name>
</gene>
<accession>X0RJ51</accession>
<dbReference type="Gene3D" id="1.10.10.10">
    <property type="entry name" value="Winged helix-like DNA-binding domain superfamily/Winged helix DNA-binding domain"/>
    <property type="match status" value="2"/>
</dbReference>
<comment type="caution">
    <text evidence="7">The sequence shown here is derived from an EMBL/GenBank/DDBJ whole genome shotgun (WGS) entry which is preliminary data.</text>
</comment>
<dbReference type="InterPro" id="IPR003783">
    <property type="entry name" value="Regulatory_RecX"/>
</dbReference>
<sequence>KKINKITSVNYDKKNISQVVIYIDNKAKYKLNENIIKSLDIYPGKELSDQEIEKIISEDRIIRGKEYLLRLLSRRIYSRYEISRKLNNKGYPENIIAQLILWLDNNNYIHDELFAKMWAQFRLQNKPIGRYKLNQELKLKGIKQHIIQKVIDETYNEIDELTLARNLIKEKIVSSEIKNIRIDPKKIYNFLLRRGFSGEISKIIYHKLNNKDTVTSNE</sequence>
<evidence type="ECO:0000313" key="7">
    <source>
        <dbReference type="EMBL" id="GAF68869.1"/>
    </source>
</evidence>
<dbReference type="InterPro" id="IPR053924">
    <property type="entry name" value="RecX_HTH_2nd"/>
</dbReference>
<reference evidence="7" key="1">
    <citation type="journal article" date="2014" name="Front. Microbiol.">
        <title>High frequency of phylogenetically diverse reductive dehalogenase-homologous genes in deep subseafloor sedimentary metagenomes.</title>
        <authorList>
            <person name="Kawai M."/>
            <person name="Futagami T."/>
            <person name="Toyoda A."/>
            <person name="Takaki Y."/>
            <person name="Nishi S."/>
            <person name="Hori S."/>
            <person name="Arai W."/>
            <person name="Tsubouchi T."/>
            <person name="Morono Y."/>
            <person name="Uchiyama I."/>
            <person name="Ito T."/>
            <person name="Fujiyama A."/>
            <person name="Inagaki F."/>
            <person name="Takami H."/>
        </authorList>
    </citation>
    <scope>NUCLEOTIDE SEQUENCE</scope>
    <source>
        <strain evidence="7">Expedition CK06-06</strain>
    </source>
</reference>
<dbReference type="Pfam" id="PF02631">
    <property type="entry name" value="RecX_HTH2"/>
    <property type="match status" value="1"/>
</dbReference>
<evidence type="ECO:0000256" key="2">
    <source>
        <dbReference type="ARBA" id="ARBA00009695"/>
    </source>
</evidence>
<keyword evidence="4" id="KW-0963">Cytoplasm</keyword>
<dbReference type="InterPro" id="IPR053926">
    <property type="entry name" value="RecX_HTH_1st"/>
</dbReference>
<evidence type="ECO:0000259" key="5">
    <source>
        <dbReference type="Pfam" id="PF02631"/>
    </source>
</evidence>
<dbReference type="InterPro" id="IPR036388">
    <property type="entry name" value="WH-like_DNA-bd_sf"/>
</dbReference>
<name>X0RJ51_9ZZZZ</name>
<proteinExistence type="inferred from homology"/>
<dbReference type="GO" id="GO:0006282">
    <property type="term" value="P:regulation of DNA repair"/>
    <property type="evidence" value="ECO:0007669"/>
    <property type="project" value="InterPro"/>
</dbReference>
<dbReference type="PANTHER" id="PTHR33602">
    <property type="entry name" value="REGULATORY PROTEIN RECX FAMILY PROTEIN"/>
    <property type="match status" value="1"/>
</dbReference>
<dbReference type="PANTHER" id="PTHR33602:SF1">
    <property type="entry name" value="REGULATORY PROTEIN RECX FAMILY PROTEIN"/>
    <property type="match status" value="1"/>
</dbReference>
<dbReference type="HAMAP" id="MF_01114">
    <property type="entry name" value="RecX"/>
    <property type="match status" value="1"/>
</dbReference>
<feature type="non-terminal residue" evidence="7">
    <location>
        <position position="1"/>
    </location>
</feature>
<dbReference type="Pfam" id="PF21982">
    <property type="entry name" value="RecX_HTH1"/>
    <property type="match status" value="1"/>
</dbReference>
<dbReference type="GO" id="GO:0005737">
    <property type="term" value="C:cytoplasm"/>
    <property type="evidence" value="ECO:0007669"/>
    <property type="project" value="UniProtKB-SubCell"/>
</dbReference>
<dbReference type="AlphaFoldDB" id="X0RJ51"/>